<reference evidence="3" key="1">
    <citation type="submission" date="2017-10" db="EMBL/GenBank/DDBJ databases">
        <title>Rapid genome shrinkage in a self-fertile nematode reveals novel sperm competition proteins.</title>
        <authorList>
            <person name="Yin D."/>
            <person name="Schwarz E.M."/>
            <person name="Thomas C.G."/>
            <person name="Felde R.L."/>
            <person name="Korf I.F."/>
            <person name="Cutter A.D."/>
            <person name="Schartner C.M."/>
            <person name="Ralston E.J."/>
            <person name="Meyer B.J."/>
            <person name="Haag E.S."/>
        </authorList>
    </citation>
    <scope>NUCLEOTIDE SEQUENCE [LARGE SCALE GENOMIC DNA]</scope>
    <source>
        <strain evidence="3">JU1422</strain>
    </source>
</reference>
<evidence type="ECO:0000313" key="3">
    <source>
        <dbReference type="Proteomes" id="UP000230233"/>
    </source>
</evidence>
<feature type="region of interest" description="Disordered" evidence="1">
    <location>
        <begin position="385"/>
        <end position="404"/>
    </location>
</feature>
<name>A0A2G5VK96_9PELO</name>
<evidence type="ECO:0000256" key="1">
    <source>
        <dbReference type="SAM" id="MobiDB-lite"/>
    </source>
</evidence>
<evidence type="ECO:0000313" key="2">
    <source>
        <dbReference type="EMBL" id="PIC52147.1"/>
    </source>
</evidence>
<proteinExistence type="predicted"/>
<feature type="compositionally biased region" description="Low complexity" evidence="1">
    <location>
        <begin position="240"/>
        <end position="254"/>
    </location>
</feature>
<dbReference type="AlphaFoldDB" id="A0A2G5VK96"/>
<feature type="compositionally biased region" description="Basic and acidic residues" evidence="1">
    <location>
        <begin position="257"/>
        <end position="267"/>
    </location>
</feature>
<gene>
    <name evidence="2" type="primary">Cnig_chr_I.g2369</name>
    <name evidence="2" type="ORF">B9Z55_002369</name>
</gene>
<comment type="caution">
    <text evidence="2">The sequence shown here is derived from an EMBL/GenBank/DDBJ whole genome shotgun (WGS) entry which is preliminary data.</text>
</comment>
<feature type="region of interest" description="Disordered" evidence="1">
    <location>
        <begin position="90"/>
        <end position="112"/>
    </location>
</feature>
<protein>
    <submittedName>
        <fullName evidence="2">Uncharacterized protein</fullName>
    </submittedName>
</protein>
<accession>A0A2G5VK96</accession>
<dbReference type="Proteomes" id="UP000230233">
    <property type="component" value="Chromosome I"/>
</dbReference>
<feature type="compositionally biased region" description="Low complexity" evidence="1">
    <location>
        <begin position="148"/>
        <end position="183"/>
    </location>
</feature>
<feature type="compositionally biased region" description="Basic and acidic residues" evidence="1">
    <location>
        <begin position="392"/>
        <end position="404"/>
    </location>
</feature>
<feature type="region of interest" description="Disordered" evidence="1">
    <location>
        <begin position="413"/>
        <end position="444"/>
    </location>
</feature>
<organism evidence="2 3">
    <name type="scientific">Caenorhabditis nigoni</name>
    <dbReference type="NCBI Taxonomy" id="1611254"/>
    <lineage>
        <taxon>Eukaryota</taxon>
        <taxon>Metazoa</taxon>
        <taxon>Ecdysozoa</taxon>
        <taxon>Nematoda</taxon>
        <taxon>Chromadorea</taxon>
        <taxon>Rhabditida</taxon>
        <taxon>Rhabditina</taxon>
        <taxon>Rhabditomorpha</taxon>
        <taxon>Rhabditoidea</taxon>
        <taxon>Rhabditidae</taxon>
        <taxon>Peloderinae</taxon>
        <taxon>Caenorhabditis</taxon>
    </lineage>
</organism>
<feature type="region of interest" description="Disordered" evidence="1">
    <location>
        <begin position="228"/>
        <end position="331"/>
    </location>
</feature>
<dbReference type="EMBL" id="PDUG01000001">
    <property type="protein sequence ID" value="PIC52147.1"/>
    <property type="molecule type" value="Genomic_DNA"/>
</dbReference>
<sequence>MRMISVPRRRLFCKNVTSQRDKLLQESHPAQESATILTQPGKKAQANWYNVDYPEEQCEARKGERRWKPQVIKSCVGKEGEKVEARCRDAKPRHQQRAAEVSGTKSQIHGSKVMKRHNVDAEMLSGNRRTLRKLRQNSIADGSPNMPSSCYRRAATSTTSTGADAINGRSTTTKVTTTRSTSRPTHKGNLEIRTSLESSTINNLYAVMDEQSPDAAARRRSLQIAKQTTTTKDFQEPSHNTNATATSASLSTSADVHWIKDTRKSQDDSPSSRSPEDVPSKVRWTNGHHNHDNGLAKGVSADVGIPNSTTFGQDAVTKRRRSSGRDIPVTSSAKPIVNSRCHFNSNQANCYHEAKYLARARCERVRLRNLLMTVVELCISNSRSRRKCSQHHTTDRRPRNPTEDVFSKVIPLSQRERPTPSTLEPRHQTLRNVETQPIKESVQDETTLIRATTSKESEIVRIIQSTASEEDS</sequence>
<feature type="region of interest" description="Disordered" evidence="1">
    <location>
        <begin position="138"/>
        <end position="190"/>
    </location>
</feature>
<keyword evidence="3" id="KW-1185">Reference proteome</keyword>